<keyword evidence="1" id="KW-0479">Metal-binding</keyword>
<evidence type="ECO:0000313" key="6">
    <source>
        <dbReference type="EMBL" id="KWT92012.1"/>
    </source>
</evidence>
<evidence type="ECO:0000256" key="4">
    <source>
        <dbReference type="SAM" id="SignalP"/>
    </source>
</evidence>
<dbReference type="PANTHER" id="PTHR31302:SF31">
    <property type="entry name" value="PHOSPHODIESTERASE YAEI"/>
    <property type="match status" value="1"/>
</dbReference>
<dbReference type="PANTHER" id="PTHR31302">
    <property type="entry name" value="TRANSMEMBRANE PROTEIN WITH METALLOPHOSPHOESTERASE DOMAIN-RELATED"/>
    <property type="match status" value="1"/>
</dbReference>
<sequence>MKLFLLFFVLIYASMHFYAMAAASSVFKLTHGTKAGIAFIMLIMTTAPFIVRFSEKAGLHSTAMVSAYTGYYWMGFLLYFVLSLFFFDLFRLFIYLAGKVSHSNLDFLRLKLTTSFYVSVLFSVIVCVYGYFEARSIRIEKLVIRTNKVSSPVKIAQISDVHIGLIIREKRIKAIVEAIAGENPDVLVSTGDFVDGQLDKLDGFAKYFEALNPPMGKYAVTGNHEFYAGLNQAVYFTELCGFKILRNTAVNVGSSVVMVGVDDIEVNNFRVPDRVRLDAASDVAEVSEKELLMGIPPDKYTILLKHRPNLNDNEYRLFDLQLSGHTHKGQIFPFNLITWIFYTRQPWLNSFTTWVYVPNQNALEKVSERGSLYVNRGTGTWGPPIRVLSPPEITIVELVPLYYR</sequence>
<dbReference type="InterPro" id="IPR029052">
    <property type="entry name" value="Metallo-depent_PP-like"/>
</dbReference>
<name>A0ABR5SI51_9BACT</name>
<proteinExistence type="predicted"/>
<evidence type="ECO:0000313" key="7">
    <source>
        <dbReference type="Proteomes" id="UP000060487"/>
    </source>
</evidence>
<gene>
    <name evidence="6" type="ORF">ASN18_0620</name>
</gene>
<reference evidence="6 7" key="1">
    <citation type="submission" date="2015-11" db="EMBL/GenBank/DDBJ databases">
        <authorList>
            <person name="Lin W."/>
        </authorList>
    </citation>
    <scope>NUCLEOTIDE SEQUENCE [LARGE SCALE GENOMIC DNA]</scope>
    <source>
        <strain evidence="6 7">HCH-1</strain>
    </source>
</reference>
<keyword evidence="3" id="KW-0472">Membrane</keyword>
<keyword evidence="7" id="KW-1185">Reference proteome</keyword>
<feature type="transmembrane region" description="Helical" evidence="3">
    <location>
        <begin position="114"/>
        <end position="132"/>
    </location>
</feature>
<evidence type="ECO:0000256" key="3">
    <source>
        <dbReference type="SAM" id="Phobius"/>
    </source>
</evidence>
<feature type="signal peptide" evidence="4">
    <location>
        <begin position="1"/>
        <end position="21"/>
    </location>
</feature>
<dbReference type="EMBL" id="LNQR01000024">
    <property type="protein sequence ID" value="KWT92012.1"/>
    <property type="molecule type" value="Genomic_DNA"/>
</dbReference>
<organism evidence="6 7">
    <name type="scientific">Candidatus Magnetominusculus xianensis</name>
    <dbReference type="NCBI Taxonomy" id="1748249"/>
    <lineage>
        <taxon>Bacteria</taxon>
        <taxon>Pseudomonadati</taxon>
        <taxon>Nitrospirota</taxon>
        <taxon>Nitrospiria</taxon>
        <taxon>Nitrospirales</taxon>
        <taxon>Nitrospiraceae</taxon>
        <taxon>Candidatus Magnetominusculus</taxon>
    </lineage>
</organism>
<feature type="chain" id="PRO_5045130732" evidence="4">
    <location>
        <begin position="22"/>
        <end position="404"/>
    </location>
</feature>
<keyword evidence="3" id="KW-0812">Transmembrane</keyword>
<dbReference type="EC" id="3.1.-.-" evidence="6"/>
<evidence type="ECO:0000256" key="2">
    <source>
        <dbReference type="ARBA" id="ARBA00022801"/>
    </source>
</evidence>
<keyword evidence="3" id="KW-1133">Transmembrane helix</keyword>
<evidence type="ECO:0000259" key="5">
    <source>
        <dbReference type="Pfam" id="PF00149"/>
    </source>
</evidence>
<protein>
    <submittedName>
        <fullName evidence="6">Metallophosphoesterase</fullName>
        <ecNumber evidence="6">3.1.-.-</ecNumber>
    </submittedName>
</protein>
<dbReference type="GO" id="GO:0016787">
    <property type="term" value="F:hydrolase activity"/>
    <property type="evidence" value="ECO:0007669"/>
    <property type="project" value="UniProtKB-KW"/>
</dbReference>
<dbReference type="CDD" id="cd07385">
    <property type="entry name" value="MPP_YkuE_C"/>
    <property type="match status" value="1"/>
</dbReference>
<feature type="transmembrane region" description="Helical" evidence="3">
    <location>
        <begin position="71"/>
        <end position="94"/>
    </location>
</feature>
<accession>A0ABR5SI51</accession>
<dbReference type="Proteomes" id="UP000060487">
    <property type="component" value="Unassembled WGS sequence"/>
</dbReference>
<evidence type="ECO:0000256" key="1">
    <source>
        <dbReference type="ARBA" id="ARBA00022723"/>
    </source>
</evidence>
<dbReference type="Gene3D" id="3.60.21.10">
    <property type="match status" value="1"/>
</dbReference>
<feature type="transmembrane region" description="Helical" evidence="3">
    <location>
        <begin position="31"/>
        <end position="51"/>
    </location>
</feature>
<dbReference type="InterPro" id="IPR051158">
    <property type="entry name" value="Metallophosphoesterase_sf"/>
</dbReference>
<feature type="domain" description="Calcineurin-like phosphoesterase" evidence="5">
    <location>
        <begin position="154"/>
        <end position="328"/>
    </location>
</feature>
<dbReference type="RefSeq" id="WP_085051148.1">
    <property type="nucleotide sequence ID" value="NZ_LNQR01000024.1"/>
</dbReference>
<dbReference type="InterPro" id="IPR004843">
    <property type="entry name" value="Calcineurin-like_PHP"/>
</dbReference>
<dbReference type="SUPFAM" id="SSF56300">
    <property type="entry name" value="Metallo-dependent phosphatases"/>
    <property type="match status" value="1"/>
</dbReference>
<keyword evidence="4" id="KW-0732">Signal</keyword>
<keyword evidence="2 6" id="KW-0378">Hydrolase</keyword>
<comment type="caution">
    <text evidence="6">The sequence shown here is derived from an EMBL/GenBank/DDBJ whole genome shotgun (WGS) entry which is preliminary data.</text>
</comment>
<dbReference type="Pfam" id="PF00149">
    <property type="entry name" value="Metallophos"/>
    <property type="match status" value="1"/>
</dbReference>